<reference evidence="2 3" key="1">
    <citation type="submission" date="2014-09" db="EMBL/GenBank/DDBJ databases">
        <title>Draft Genome Sequence of Draconibacterium sp. JN14CK-3.</title>
        <authorList>
            <person name="Dong C."/>
            <person name="Lai Q."/>
            <person name="Shao Z."/>
        </authorList>
    </citation>
    <scope>NUCLEOTIDE SEQUENCE [LARGE SCALE GENOMIC DNA]</scope>
    <source>
        <strain evidence="2 3">JN14CK-3</strain>
    </source>
</reference>
<dbReference type="RefSeq" id="WP_045031482.1">
    <property type="nucleotide sequence ID" value="NZ_CAJXKZ010000004.1"/>
</dbReference>
<accession>A0A0D8J861</accession>
<dbReference type="AlphaFoldDB" id="A0A0D8J861"/>
<evidence type="ECO:0000313" key="3">
    <source>
        <dbReference type="Proteomes" id="UP000032544"/>
    </source>
</evidence>
<protein>
    <recommendedName>
        <fullName evidence="4">TonB-dependent receptor</fullName>
    </recommendedName>
</protein>
<dbReference type="InterPro" id="IPR008969">
    <property type="entry name" value="CarboxyPept-like_regulatory"/>
</dbReference>
<evidence type="ECO:0000256" key="1">
    <source>
        <dbReference type="SAM" id="SignalP"/>
    </source>
</evidence>
<dbReference type="Proteomes" id="UP000032544">
    <property type="component" value="Unassembled WGS sequence"/>
</dbReference>
<dbReference type="Gene3D" id="2.60.40.1120">
    <property type="entry name" value="Carboxypeptidase-like, regulatory domain"/>
    <property type="match status" value="1"/>
</dbReference>
<feature type="chain" id="PRO_5002330998" description="TonB-dependent receptor" evidence="1">
    <location>
        <begin position="20"/>
        <end position="117"/>
    </location>
</feature>
<dbReference type="Pfam" id="PF13715">
    <property type="entry name" value="CarbopepD_reg_2"/>
    <property type="match status" value="1"/>
</dbReference>
<evidence type="ECO:0008006" key="4">
    <source>
        <dbReference type="Google" id="ProtNLM"/>
    </source>
</evidence>
<name>A0A0D8J861_9BACT</name>
<dbReference type="OrthoDB" id="603275at2"/>
<dbReference type="STRING" id="1544798.LH29_16410"/>
<comment type="caution">
    <text evidence="2">The sequence shown here is derived from an EMBL/GenBank/DDBJ whole genome shotgun (WGS) entry which is preliminary data.</text>
</comment>
<dbReference type="EMBL" id="JRHC01000004">
    <property type="protein sequence ID" value="KJF42974.1"/>
    <property type="molecule type" value="Genomic_DNA"/>
</dbReference>
<organism evidence="2 3">
    <name type="scientific">Draconibacterium sediminis</name>
    <dbReference type="NCBI Taxonomy" id="1544798"/>
    <lineage>
        <taxon>Bacteria</taxon>
        <taxon>Pseudomonadati</taxon>
        <taxon>Bacteroidota</taxon>
        <taxon>Bacteroidia</taxon>
        <taxon>Marinilabiliales</taxon>
        <taxon>Prolixibacteraceae</taxon>
        <taxon>Draconibacterium</taxon>
    </lineage>
</organism>
<keyword evidence="3" id="KW-1185">Reference proteome</keyword>
<feature type="signal peptide" evidence="1">
    <location>
        <begin position="1"/>
        <end position="19"/>
    </location>
</feature>
<dbReference type="SUPFAM" id="SSF49464">
    <property type="entry name" value="Carboxypeptidase regulatory domain-like"/>
    <property type="match status" value="1"/>
</dbReference>
<evidence type="ECO:0000313" key="2">
    <source>
        <dbReference type="EMBL" id="KJF42974.1"/>
    </source>
</evidence>
<gene>
    <name evidence="2" type="ORF">LH29_16410</name>
</gene>
<proteinExistence type="predicted"/>
<keyword evidence="1" id="KW-0732">Signal</keyword>
<sequence>MKKLLIAALLVISVLAVNAKEDDNKSKSTDTESQATMMISGSIADELSGESLVGVEVKLEGTDRKAYTDFDGNFSFEGVKPGEYKVVTTYISYEKKSEVVNVDANKNDIKIKLQSSN</sequence>